<protein>
    <submittedName>
        <fullName evidence="7">TetR family transcriptional regulator</fullName>
    </submittedName>
</protein>
<dbReference type="Pfam" id="PF00440">
    <property type="entry name" value="TetR_N"/>
    <property type="match status" value="1"/>
</dbReference>
<dbReference type="InterPro" id="IPR039538">
    <property type="entry name" value="BetI_C"/>
</dbReference>
<keyword evidence="8" id="KW-1185">Reference proteome</keyword>
<evidence type="ECO:0000256" key="2">
    <source>
        <dbReference type="ARBA" id="ARBA00023015"/>
    </source>
</evidence>
<dbReference type="Pfam" id="PF13977">
    <property type="entry name" value="TetR_C_6"/>
    <property type="match status" value="1"/>
</dbReference>
<evidence type="ECO:0000256" key="3">
    <source>
        <dbReference type="ARBA" id="ARBA00023125"/>
    </source>
</evidence>
<dbReference type="InterPro" id="IPR009057">
    <property type="entry name" value="Homeodomain-like_sf"/>
</dbReference>
<gene>
    <name evidence="7" type="ORF">GJU41_03345</name>
</gene>
<sequence length="204" mass="23390">MPKVIDHEKRKIQLAEATWKIIAKEGIEQATVRKIASAAGLSVGALRHYFSTQSELLSYSMELVSERVRHRALAKTYKVNPLDIVKESISELLPADDERKIEMEVWLAFSVKMLVDTKLRPLSENVYQEMHDGLGQVLQLLSKLGMLKDELDMEAEINRLHSLVDGLALHHLLHPSVFTYEKMMKTLDYHLRSICLPESKNKEQ</sequence>
<evidence type="ECO:0000256" key="5">
    <source>
        <dbReference type="PROSITE-ProRule" id="PRU00335"/>
    </source>
</evidence>
<dbReference type="RefSeq" id="WP_154318006.1">
    <property type="nucleotide sequence ID" value="NZ_CAJGAA010000001.1"/>
</dbReference>
<dbReference type="PROSITE" id="PS01081">
    <property type="entry name" value="HTH_TETR_1"/>
    <property type="match status" value="1"/>
</dbReference>
<evidence type="ECO:0000313" key="8">
    <source>
        <dbReference type="Proteomes" id="UP000441585"/>
    </source>
</evidence>
<keyword evidence="2" id="KW-0805">Transcription regulation</keyword>
<dbReference type="InterPro" id="IPR001647">
    <property type="entry name" value="HTH_TetR"/>
</dbReference>
<organism evidence="7 8">
    <name type="scientific">Metabacillus idriensis</name>
    <dbReference type="NCBI Taxonomy" id="324768"/>
    <lineage>
        <taxon>Bacteria</taxon>
        <taxon>Bacillati</taxon>
        <taxon>Bacillota</taxon>
        <taxon>Bacilli</taxon>
        <taxon>Bacillales</taxon>
        <taxon>Bacillaceae</taxon>
        <taxon>Metabacillus</taxon>
    </lineage>
</organism>
<dbReference type="GO" id="GO:0003677">
    <property type="term" value="F:DNA binding"/>
    <property type="evidence" value="ECO:0007669"/>
    <property type="project" value="UniProtKB-UniRule"/>
</dbReference>
<name>A0A6I2M6N5_9BACI</name>
<keyword evidence="1" id="KW-0678">Repressor</keyword>
<accession>A0A6I2M6N5</accession>
<feature type="domain" description="HTH tetR-type" evidence="6">
    <location>
        <begin position="8"/>
        <end position="68"/>
    </location>
</feature>
<keyword evidence="4" id="KW-0804">Transcription</keyword>
<keyword evidence="3 5" id="KW-0238">DNA-binding</keyword>
<evidence type="ECO:0000256" key="1">
    <source>
        <dbReference type="ARBA" id="ARBA00022491"/>
    </source>
</evidence>
<dbReference type="InterPro" id="IPR023772">
    <property type="entry name" value="DNA-bd_HTH_TetR-type_CS"/>
</dbReference>
<dbReference type="Proteomes" id="UP000441585">
    <property type="component" value="Unassembled WGS sequence"/>
</dbReference>
<dbReference type="SUPFAM" id="SSF48498">
    <property type="entry name" value="Tetracyclin repressor-like, C-terminal domain"/>
    <property type="match status" value="1"/>
</dbReference>
<feature type="DNA-binding region" description="H-T-H motif" evidence="5">
    <location>
        <begin position="31"/>
        <end position="50"/>
    </location>
</feature>
<dbReference type="EMBL" id="WKKF01000001">
    <property type="protein sequence ID" value="MRX52994.1"/>
    <property type="molecule type" value="Genomic_DNA"/>
</dbReference>
<evidence type="ECO:0000256" key="4">
    <source>
        <dbReference type="ARBA" id="ARBA00023163"/>
    </source>
</evidence>
<dbReference type="PROSITE" id="PS50977">
    <property type="entry name" value="HTH_TETR_2"/>
    <property type="match status" value="1"/>
</dbReference>
<dbReference type="InterPro" id="IPR036271">
    <property type="entry name" value="Tet_transcr_reg_TetR-rel_C_sf"/>
</dbReference>
<evidence type="ECO:0000313" key="7">
    <source>
        <dbReference type="EMBL" id="MRX52994.1"/>
    </source>
</evidence>
<dbReference type="SUPFAM" id="SSF46689">
    <property type="entry name" value="Homeodomain-like"/>
    <property type="match status" value="1"/>
</dbReference>
<comment type="caution">
    <text evidence="7">The sequence shown here is derived from an EMBL/GenBank/DDBJ whole genome shotgun (WGS) entry which is preliminary data.</text>
</comment>
<reference evidence="7 8" key="1">
    <citation type="submission" date="2019-11" db="EMBL/GenBank/DDBJ databases">
        <title>Bacillus idriensis genome.</title>
        <authorList>
            <person name="Konopka E.N."/>
            <person name="Newman J.D."/>
        </authorList>
    </citation>
    <scope>NUCLEOTIDE SEQUENCE [LARGE SCALE GENOMIC DNA]</scope>
    <source>
        <strain evidence="7 8">DSM 19097</strain>
    </source>
</reference>
<proteinExistence type="predicted"/>
<dbReference type="Gene3D" id="1.10.357.10">
    <property type="entry name" value="Tetracycline Repressor, domain 2"/>
    <property type="match status" value="1"/>
</dbReference>
<evidence type="ECO:0000259" key="6">
    <source>
        <dbReference type="PROSITE" id="PS50977"/>
    </source>
</evidence>
<dbReference type="AlphaFoldDB" id="A0A6I2M6N5"/>